<feature type="compositionally biased region" description="Basic and acidic residues" evidence="1">
    <location>
        <begin position="1"/>
        <end position="19"/>
    </location>
</feature>
<accession>A0A6J4LQ61</accession>
<name>A0A6J4LQ61_9ACTN</name>
<sequence>QRARPDRGRAPRRDRDRRPGRWRRLRAGAVHQAVL</sequence>
<organism evidence="2">
    <name type="scientific">uncultured Nocardioidaceae bacterium</name>
    <dbReference type="NCBI Taxonomy" id="253824"/>
    <lineage>
        <taxon>Bacteria</taxon>
        <taxon>Bacillati</taxon>
        <taxon>Actinomycetota</taxon>
        <taxon>Actinomycetes</taxon>
        <taxon>Propionibacteriales</taxon>
        <taxon>Nocardioidaceae</taxon>
        <taxon>environmental samples</taxon>
    </lineage>
</organism>
<feature type="non-terminal residue" evidence="2">
    <location>
        <position position="35"/>
    </location>
</feature>
<gene>
    <name evidence="2" type="ORF">AVDCRST_MAG72-582</name>
</gene>
<dbReference type="EMBL" id="CADCUJ010000023">
    <property type="protein sequence ID" value="CAA9336883.1"/>
    <property type="molecule type" value="Genomic_DNA"/>
</dbReference>
<protein>
    <submittedName>
        <fullName evidence="2">Uncharacterized protein</fullName>
    </submittedName>
</protein>
<proteinExistence type="predicted"/>
<reference evidence="2" key="1">
    <citation type="submission" date="2020-02" db="EMBL/GenBank/DDBJ databases">
        <authorList>
            <person name="Meier V. D."/>
        </authorList>
    </citation>
    <scope>NUCLEOTIDE SEQUENCE</scope>
    <source>
        <strain evidence="2">AVDCRST_MAG72</strain>
    </source>
</reference>
<feature type="non-terminal residue" evidence="2">
    <location>
        <position position="1"/>
    </location>
</feature>
<evidence type="ECO:0000313" key="2">
    <source>
        <dbReference type="EMBL" id="CAA9336883.1"/>
    </source>
</evidence>
<evidence type="ECO:0000256" key="1">
    <source>
        <dbReference type="SAM" id="MobiDB-lite"/>
    </source>
</evidence>
<feature type="region of interest" description="Disordered" evidence="1">
    <location>
        <begin position="1"/>
        <end position="35"/>
    </location>
</feature>
<dbReference type="AlphaFoldDB" id="A0A6J4LQ61"/>